<dbReference type="PROSITE" id="PS50109">
    <property type="entry name" value="HIS_KIN"/>
    <property type="match status" value="1"/>
</dbReference>
<dbReference type="AlphaFoldDB" id="A0A173MKN4"/>
<feature type="domain" description="Histidine kinase" evidence="5">
    <location>
        <begin position="220"/>
        <end position="436"/>
    </location>
</feature>
<evidence type="ECO:0000256" key="1">
    <source>
        <dbReference type="ARBA" id="ARBA00000085"/>
    </source>
</evidence>
<organism evidence="6 7">
    <name type="scientific">Filimonas lacunae</name>
    <dbReference type="NCBI Taxonomy" id="477680"/>
    <lineage>
        <taxon>Bacteria</taxon>
        <taxon>Pseudomonadati</taxon>
        <taxon>Bacteroidota</taxon>
        <taxon>Chitinophagia</taxon>
        <taxon>Chitinophagales</taxon>
        <taxon>Chitinophagaceae</taxon>
        <taxon>Filimonas</taxon>
    </lineage>
</organism>
<dbReference type="PANTHER" id="PTHR43547">
    <property type="entry name" value="TWO-COMPONENT HISTIDINE KINASE"/>
    <property type="match status" value="1"/>
</dbReference>
<dbReference type="OrthoDB" id="9810447at2"/>
<gene>
    <name evidence="6" type="ORF">SAMN05421788_103369</name>
</gene>
<evidence type="ECO:0000313" key="6">
    <source>
        <dbReference type="EMBL" id="SIT08242.1"/>
    </source>
</evidence>
<comment type="catalytic activity">
    <reaction evidence="1">
        <text>ATP + protein L-histidine = ADP + protein N-phospho-L-histidine.</text>
        <dbReference type="EC" id="2.7.13.3"/>
    </reaction>
</comment>
<keyword evidence="4" id="KW-0812">Transmembrane</keyword>
<dbReference type="SMART" id="SM00387">
    <property type="entry name" value="HATPase_c"/>
    <property type="match status" value="1"/>
</dbReference>
<feature type="transmembrane region" description="Helical" evidence="4">
    <location>
        <begin position="93"/>
        <end position="114"/>
    </location>
</feature>
<dbReference type="KEGG" id="fln:FLA_4062"/>
<dbReference type="GO" id="GO:0000155">
    <property type="term" value="F:phosphorelay sensor kinase activity"/>
    <property type="evidence" value="ECO:0007669"/>
    <property type="project" value="InterPro"/>
</dbReference>
<evidence type="ECO:0000256" key="2">
    <source>
        <dbReference type="ARBA" id="ARBA00012438"/>
    </source>
</evidence>
<keyword evidence="4" id="KW-1133">Transmembrane helix</keyword>
<dbReference type="EC" id="2.7.13.3" evidence="2"/>
<dbReference type="Gene3D" id="1.10.287.130">
    <property type="match status" value="1"/>
</dbReference>
<evidence type="ECO:0000259" key="5">
    <source>
        <dbReference type="PROSITE" id="PS50109"/>
    </source>
</evidence>
<dbReference type="Pfam" id="PF02518">
    <property type="entry name" value="HATPase_c"/>
    <property type="match status" value="1"/>
</dbReference>
<dbReference type="STRING" id="477680.SAMN05421788_103369"/>
<evidence type="ECO:0000313" key="7">
    <source>
        <dbReference type="Proteomes" id="UP000186917"/>
    </source>
</evidence>
<evidence type="ECO:0000256" key="3">
    <source>
        <dbReference type="ARBA" id="ARBA00022553"/>
    </source>
</evidence>
<dbReference type="InterPro" id="IPR036097">
    <property type="entry name" value="HisK_dim/P_sf"/>
</dbReference>
<name>A0A173MKN4_9BACT</name>
<feature type="transmembrane region" description="Helical" evidence="4">
    <location>
        <begin position="120"/>
        <end position="150"/>
    </location>
</feature>
<keyword evidence="4" id="KW-0472">Membrane</keyword>
<dbReference type="SUPFAM" id="SSF47384">
    <property type="entry name" value="Homodimeric domain of signal transducing histidine kinase"/>
    <property type="match status" value="1"/>
</dbReference>
<keyword evidence="6" id="KW-0418">Kinase</keyword>
<evidence type="ECO:0000256" key="4">
    <source>
        <dbReference type="SAM" id="Phobius"/>
    </source>
</evidence>
<keyword evidence="7" id="KW-1185">Reference proteome</keyword>
<dbReference type="Gene3D" id="3.30.565.10">
    <property type="entry name" value="Histidine kinase-like ATPase, C-terminal domain"/>
    <property type="match status" value="1"/>
</dbReference>
<dbReference type="SUPFAM" id="SSF55874">
    <property type="entry name" value="ATPase domain of HSP90 chaperone/DNA topoisomerase II/histidine kinase"/>
    <property type="match status" value="1"/>
</dbReference>
<keyword evidence="3" id="KW-0597">Phosphoprotein</keyword>
<dbReference type="InterPro" id="IPR036890">
    <property type="entry name" value="HATPase_C_sf"/>
</dbReference>
<dbReference type="InterPro" id="IPR005467">
    <property type="entry name" value="His_kinase_dom"/>
</dbReference>
<dbReference type="InterPro" id="IPR003661">
    <property type="entry name" value="HisK_dim/P_dom"/>
</dbReference>
<dbReference type="EMBL" id="FTOR01000003">
    <property type="protein sequence ID" value="SIT08242.1"/>
    <property type="molecule type" value="Genomic_DNA"/>
</dbReference>
<dbReference type="InterPro" id="IPR003594">
    <property type="entry name" value="HATPase_dom"/>
</dbReference>
<reference evidence="7" key="1">
    <citation type="submission" date="2017-01" db="EMBL/GenBank/DDBJ databases">
        <authorList>
            <person name="Varghese N."/>
            <person name="Submissions S."/>
        </authorList>
    </citation>
    <scope>NUCLEOTIDE SEQUENCE [LARGE SCALE GENOMIC DNA]</scope>
    <source>
        <strain evidence="7">DSM 21054</strain>
    </source>
</reference>
<feature type="transmembrane region" description="Helical" evidence="4">
    <location>
        <begin position="41"/>
        <end position="63"/>
    </location>
</feature>
<feature type="transmembrane region" description="Helical" evidence="4">
    <location>
        <begin position="69"/>
        <end position="86"/>
    </location>
</feature>
<sequence length="436" mass="48996">MEAANAKNANSFTARLARWWHVILYMGIRADMPARDRQSTLVINVVIISALPMITWFSCINFFHHNNVLGSLNACNILIYIALGWINYLQKHFWLRFPLLWLLGGIFAAEALLFANGAEYFLLMIVLIAVIMFNSKLTYLIFSTVLVALFTCIRIQLTPESHGMFLSHGRVAANLISASLSMVLIAQYFKSLVYNYQVKLEEGNRKLKEANATMQKLFSIVAHDLRSPISALSYSLTLLNDQIISEEEFRSLSSRLSSDVGQLQYNLDNLLRWSITQLQGIEVTPREIVAEEAINHVIGFYQQTLMQKNIQVITQYAPGVRVWADADHFALIMRNLLSNAVKFSYPGSFITITVQASQQQAQIMVQDRGTGMNEQMQQQLFSGAKSNSLSGTRNEKGTGLGLLLCKEFAERNNSTIRVESTPGEGSVFTLCMPLAV</sequence>
<protein>
    <recommendedName>
        <fullName evidence="2">histidine kinase</fullName>
        <ecNumber evidence="2">2.7.13.3</ecNumber>
    </recommendedName>
</protein>
<keyword evidence="6" id="KW-0808">Transferase</keyword>
<dbReference type="SMART" id="SM00388">
    <property type="entry name" value="HisKA"/>
    <property type="match status" value="1"/>
</dbReference>
<proteinExistence type="predicted"/>
<dbReference type="PRINTS" id="PR00344">
    <property type="entry name" value="BCTRLSENSOR"/>
</dbReference>
<dbReference type="RefSeq" id="WP_076379190.1">
    <property type="nucleotide sequence ID" value="NZ_AP017422.1"/>
</dbReference>
<dbReference type="InterPro" id="IPR004358">
    <property type="entry name" value="Sig_transdc_His_kin-like_C"/>
</dbReference>
<dbReference type="Proteomes" id="UP000186917">
    <property type="component" value="Unassembled WGS sequence"/>
</dbReference>
<feature type="transmembrane region" description="Helical" evidence="4">
    <location>
        <begin position="171"/>
        <end position="189"/>
    </location>
</feature>
<dbReference type="PANTHER" id="PTHR43547:SF2">
    <property type="entry name" value="HYBRID SIGNAL TRANSDUCTION HISTIDINE KINASE C"/>
    <property type="match status" value="1"/>
</dbReference>
<accession>A0A173MKN4</accession>
<dbReference type="CDD" id="cd00082">
    <property type="entry name" value="HisKA"/>
    <property type="match status" value="1"/>
</dbReference>